<comment type="caution">
    <text evidence="1">The sequence shown here is derived from an EMBL/GenBank/DDBJ whole genome shotgun (WGS) entry which is preliminary data.</text>
</comment>
<evidence type="ECO:0000313" key="2">
    <source>
        <dbReference type="Proteomes" id="UP000252085"/>
    </source>
</evidence>
<reference evidence="1 2" key="1">
    <citation type="submission" date="2016-04" db="EMBL/GenBank/DDBJ databases">
        <authorList>
            <person name="Evans L.H."/>
            <person name="Alamgir A."/>
            <person name="Owens N."/>
            <person name="Weber N.D."/>
            <person name="Virtaneva K."/>
            <person name="Barbian K."/>
            <person name="Babar A."/>
            <person name="Rosenke K."/>
        </authorList>
    </citation>
    <scope>NUCLEOTIDE SEQUENCE [LARGE SCALE GENOMIC DNA]</scope>
    <source>
        <strain evidence="1">NIES-2108</strain>
    </source>
</reference>
<dbReference type="EMBL" id="LXQE01000034">
    <property type="protein sequence ID" value="RCJ41123.1"/>
    <property type="molecule type" value="Genomic_DNA"/>
</dbReference>
<protein>
    <submittedName>
        <fullName evidence="1">Uncharacterized protein</fullName>
    </submittedName>
</protein>
<gene>
    <name evidence="1" type="ORF">A6769_38885</name>
</gene>
<dbReference type="Proteomes" id="UP000252085">
    <property type="component" value="Unassembled WGS sequence"/>
</dbReference>
<evidence type="ECO:0000313" key="1">
    <source>
        <dbReference type="EMBL" id="RCJ41123.1"/>
    </source>
</evidence>
<organism evidence="1 2">
    <name type="scientific">Nostoc punctiforme NIES-2108</name>
    <dbReference type="NCBI Taxonomy" id="1356359"/>
    <lineage>
        <taxon>Bacteria</taxon>
        <taxon>Bacillati</taxon>
        <taxon>Cyanobacteriota</taxon>
        <taxon>Cyanophyceae</taxon>
        <taxon>Nostocales</taxon>
        <taxon>Nostocaceae</taxon>
        <taxon>Nostoc</taxon>
    </lineage>
</organism>
<proteinExistence type="predicted"/>
<dbReference type="AlphaFoldDB" id="A0A367RZJ0"/>
<name>A0A367RZJ0_NOSPU</name>
<sequence>MKHIKTRINTRTKAGKAAQRVAGVSVAELQKALTGDQATLQKLGSMYQEGKMAAALMPAITETVKTKIKNESDWNKFLGEFVASGSKAEVDIQKAQRQASFANIKYLDDMDELREQFKASLEMEKGRHSWAIDYNRAKLFADMVIQDVEGRVRLLEQGSRIQLKQLQENQNYELKVAEHLLEHGDNADLSLIHKRDYQAEVKSPMGIIRRLRNALGI</sequence>
<accession>A0A367RZJ0</accession>